<feature type="region of interest" description="Disordered" evidence="1">
    <location>
        <begin position="176"/>
        <end position="196"/>
    </location>
</feature>
<keyword evidence="3" id="KW-1185">Reference proteome</keyword>
<proteinExistence type="predicted"/>
<dbReference type="AlphaFoldDB" id="D6TQX0"/>
<evidence type="ECO:0000313" key="2">
    <source>
        <dbReference type="EMBL" id="EFH85841.1"/>
    </source>
</evidence>
<name>D6TQX0_KTERA</name>
<evidence type="ECO:0000256" key="1">
    <source>
        <dbReference type="SAM" id="MobiDB-lite"/>
    </source>
</evidence>
<dbReference type="EMBL" id="ADVG01000002">
    <property type="protein sequence ID" value="EFH85841.1"/>
    <property type="molecule type" value="Genomic_DNA"/>
</dbReference>
<reference evidence="2 3" key="1">
    <citation type="journal article" date="2011" name="Stand. Genomic Sci.">
        <title>Non-contiguous finished genome sequence and contextual data of the filamentous soil bacterium Ktedonobacter racemifer type strain (SOSP1-21).</title>
        <authorList>
            <person name="Chang Y.J."/>
            <person name="Land M."/>
            <person name="Hauser L."/>
            <person name="Chertkov O."/>
            <person name="Del Rio T.G."/>
            <person name="Nolan M."/>
            <person name="Copeland A."/>
            <person name="Tice H."/>
            <person name="Cheng J.F."/>
            <person name="Lucas S."/>
            <person name="Han C."/>
            <person name="Goodwin L."/>
            <person name="Pitluck S."/>
            <person name="Ivanova N."/>
            <person name="Ovchinikova G."/>
            <person name="Pati A."/>
            <person name="Chen A."/>
            <person name="Palaniappan K."/>
            <person name="Mavromatis K."/>
            <person name="Liolios K."/>
            <person name="Brettin T."/>
            <person name="Fiebig A."/>
            <person name="Rohde M."/>
            <person name="Abt B."/>
            <person name="Goker M."/>
            <person name="Detter J.C."/>
            <person name="Woyke T."/>
            <person name="Bristow J."/>
            <person name="Eisen J.A."/>
            <person name="Markowitz V."/>
            <person name="Hugenholtz P."/>
            <person name="Kyrpides N.C."/>
            <person name="Klenk H.P."/>
            <person name="Lapidus A."/>
        </authorList>
    </citation>
    <scope>NUCLEOTIDE SEQUENCE [LARGE SCALE GENOMIC DNA]</scope>
    <source>
        <strain evidence="3">DSM 44963</strain>
    </source>
</reference>
<comment type="caution">
    <text evidence="2">The sequence shown here is derived from an EMBL/GenBank/DDBJ whole genome shotgun (WGS) entry which is preliminary data.</text>
</comment>
<feature type="compositionally biased region" description="Basic and acidic residues" evidence="1">
    <location>
        <begin position="176"/>
        <end position="186"/>
    </location>
</feature>
<accession>D6TQX0</accession>
<sequence length="240" mass="26838">MVGRVAIQNIPNHFAPFPIGKASSPENSHTFSKDSKLSLRFYHRPAILPVRQLLGACLTPPPSFHGRDYHQEAVSDNWDRPKRDAGLRTPGAASGSRHRDAFLVCWLETAAAFTFECEAGTFTAHKRRAGNRRGGWYWRAYRRKLGQLATCYLGVSANLTLPCLCEAARRLAARLEDTSTEKEASSQEHGSQTLPSPDVLTPVLILNTKLAVPRLPVQHVSRPRLHTLLDLSLIHKYERL</sequence>
<dbReference type="Proteomes" id="UP000004508">
    <property type="component" value="Unassembled WGS sequence"/>
</dbReference>
<gene>
    <name evidence="2" type="ORF">Krac_7090</name>
</gene>
<organism evidence="2 3">
    <name type="scientific">Ktedonobacter racemifer DSM 44963</name>
    <dbReference type="NCBI Taxonomy" id="485913"/>
    <lineage>
        <taxon>Bacteria</taxon>
        <taxon>Bacillati</taxon>
        <taxon>Chloroflexota</taxon>
        <taxon>Ktedonobacteria</taxon>
        <taxon>Ktedonobacterales</taxon>
        <taxon>Ktedonobacteraceae</taxon>
        <taxon>Ktedonobacter</taxon>
    </lineage>
</organism>
<dbReference type="InParanoid" id="D6TQX0"/>
<protein>
    <submittedName>
        <fullName evidence="2">Uncharacterized protein</fullName>
    </submittedName>
</protein>
<evidence type="ECO:0000313" key="3">
    <source>
        <dbReference type="Proteomes" id="UP000004508"/>
    </source>
</evidence>